<evidence type="ECO:0000256" key="3">
    <source>
        <dbReference type="ARBA" id="ARBA00022692"/>
    </source>
</evidence>
<dbReference type="PROSITE" id="PS50850">
    <property type="entry name" value="MFS"/>
    <property type="match status" value="1"/>
</dbReference>
<dbReference type="InterPro" id="IPR036259">
    <property type="entry name" value="MFS_trans_sf"/>
</dbReference>
<keyword evidence="3 7" id="KW-0812">Transmembrane</keyword>
<evidence type="ECO:0000313" key="10">
    <source>
        <dbReference type="Proteomes" id="UP001237105"/>
    </source>
</evidence>
<feature type="transmembrane region" description="Helical" evidence="7">
    <location>
        <begin position="48"/>
        <end position="71"/>
    </location>
</feature>
<evidence type="ECO:0000259" key="8">
    <source>
        <dbReference type="PROSITE" id="PS50850"/>
    </source>
</evidence>
<dbReference type="CDD" id="cd17324">
    <property type="entry name" value="MFS_NepI_like"/>
    <property type="match status" value="1"/>
</dbReference>
<dbReference type="PANTHER" id="PTHR43124:SF10">
    <property type="entry name" value="PURINE EFFLUX PUMP PBUE"/>
    <property type="match status" value="1"/>
</dbReference>
<feature type="region of interest" description="Disordered" evidence="6">
    <location>
        <begin position="395"/>
        <end position="418"/>
    </location>
</feature>
<feature type="transmembrane region" description="Helical" evidence="7">
    <location>
        <begin position="83"/>
        <end position="110"/>
    </location>
</feature>
<reference evidence="9 10" key="1">
    <citation type="submission" date="2023-05" db="EMBL/GenBank/DDBJ databases">
        <title>Draft genome sequence of Streptomyces sp. B-S-A12 isolated from a cave soil in Thailand.</title>
        <authorList>
            <person name="Chamroensaksri N."/>
            <person name="Muangham S."/>
        </authorList>
    </citation>
    <scope>NUCLEOTIDE SEQUENCE [LARGE SCALE GENOMIC DNA]</scope>
    <source>
        <strain evidence="9 10">B-S-A12</strain>
    </source>
</reference>
<proteinExistence type="predicted"/>
<feature type="domain" description="Major facilitator superfamily (MFS) profile" evidence="8">
    <location>
        <begin position="17"/>
        <end position="394"/>
    </location>
</feature>
<feature type="transmembrane region" description="Helical" evidence="7">
    <location>
        <begin position="214"/>
        <end position="239"/>
    </location>
</feature>
<gene>
    <name evidence="9" type="ORF">QIT00_08055</name>
</gene>
<feature type="transmembrane region" description="Helical" evidence="7">
    <location>
        <begin position="16"/>
        <end position="42"/>
    </location>
</feature>
<evidence type="ECO:0000256" key="6">
    <source>
        <dbReference type="SAM" id="MobiDB-lite"/>
    </source>
</evidence>
<keyword evidence="4 7" id="KW-1133">Transmembrane helix</keyword>
<dbReference type="RefSeq" id="WP_282534431.1">
    <property type="nucleotide sequence ID" value="NZ_JASCIS010000006.1"/>
</dbReference>
<feature type="transmembrane region" description="Helical" evidence="7">
    <location>
        <begin position="245"/>
        <end position="266"/>
    </location>
</feature>
<dbReference type="Proteomes" id="UP001237105">
    <property type="component" value="Unassembled WGS sequence"/>
</dbReference>
<name>A0ABT6ST47_9ACTN</name>
<feature type="transmembrane region" description="Helical" evidence="7">
    <location>
        <begin position="142"/>
        <end position="163"/>
    </location>
</feature>
<comment type="subcellular location">
    <subcellularLocation>
        <location evidence="1">Cell membrane</location>
        <topology evidence="1">Multi-pass membrane protein</topology>
    </subcellularLocation>
</comment>
<accession>A0ABT6ST47</accession>
<dbReference type="Gene3D" id="1.20.1250.20">
    <property type="entry name" value="MFS general substrate transporter like domains"/>
    <property type="match status" value="1"/>
</dbReference>
<dbReference type="InterPro" id="IPR020846">
    <property type="entry name" value="MFS_dom"/>
</dbReference>
<dbReference type="EMBL" id="JASCIS010000006">
    <property type="protein sequence ID" value="MDI3418516.1"/>
    <property type="molecule type" value="Genomic_DNA"/>
</dbReference>
<feature type="transmembrane region" description="Helical" evidence="7">
    <location>
        <begin position="336"/>
        <end position="362"/>
    </location>
</feature>
<dbReference type="InterPro" id="IPR050189">
    <property type="entry name" value="MFS_Efflux_Transporters"/>
</dbReference>
<feature type="transmembrane region" description="Helical" evidence="7">
    <location>
        <begin position="116"/>
        <end position="135"/>
    </location>
</feature>
<keyword evidence="5 7" id="KW-0472">Membrane</keyword>
<feature type="transmembrane region" description="Helical" evidence="7">
    <location>
        <begin position="303"/>
        <end position="324"/>
    </location>
</feature>
<feature type="transmembrane region" description="Helical" evidence="7">
    <location>
        <begin position="278"/>
        <end position="297"/>
    </location>
</feature>
<comment type="caution">
    <text evidence="9">The sequence shown here is derived from an EMBL/GenBank/DDBJ whole genome shotgun (WGS) entry which is preliminary data.</text>
</comment>
<organism evidence="9 10">
    <name type="scientific">Streptomyces luteolus</name>
    <dbReference type="NCBI Taxonomy" id="3043615"/>
    <lineage>
        <taxon>Bacteria</taxon>
        <taxon>Bacillati</taxon>
        <taxon>Actinomycetota</taxon>
        <taxon>Actinomycetes</taxon>
        <taxon>Kitasatosporales</taxon>
        <taxon>Streptomycetaceae</taxon>
        <taxon>Streptomyces</taxon>
    </lineage>
</organism>
<dbReference type="PANTHER" id="PTHR43124">
    <property type="entry name" value="PURINE EFFLUX PUMP PBUE"/>
    <property type="match status" value="1"/>
</dbReference>
<dbReference type="InterPro" id="IPR011701">
    <property type="entry name" value="MFS"/>
</dbReference>
<feature type="compositionally biased region" description="Polar residues" evidence="6">
    <location>
        <begin position="408"/>
        <end position="418"/>
    </location>
</feature>
<evidence type="ECO:0000256" key="4">
    <source>
        <dbReference type="ARBA" id="ARBA00022989"/>
    </source>
</evidence>
<evidence type="ECO:0000256" key="1">
    <source>
        <dbReference type="ARBA" id="ARBA00004651"/>
    </source>
</evidence>
<evidence type="ECO:0000313" key="9">
    <source>
        <dbReference type="EMBL" id="MDI3418516.1"/>
    </source>
</evidence>
<feature type="transmembrane region" description="Helical" evidence="7">
    <location>
        <begin position="169"/>
        <end position="194"/>
    </location>
</feature>
<evidence type="ECO:0000256" key="7">
    <source>
        <dbReference type="SAM" id="Phobius"/>
    </source>
</evidence>
<sequence length="418" mass="40951">MSTDTAPGVSETRSKYALATLGLGAFAIGTAELVIVGVLNLIAGDLDISVGTAGLLVTAYALGISIGGPIVTAATIKLPRRTLLLLALAVFIVGNLIAVFASVFGLLLVARVITGAIHGLFIGVASAVAASLVSAERRGQAVAMVFGGIAVSTVIGVPLGTLIGQSMGWRAAFVGVIILGALALVATLALVPSVEGSGSGGLGAQAKHAFAPRVLAMLGVGLLLLGGQFTAFTFLTPFLEDVTGISGGAVSAFLLIFGVASAIGTFAGGKFADKNANATLLVGNVVLVLSLGALYLIGSNPLLVGVALAAWGLVGFGIVPSLQLRVISLAGPGGDLAATLGASAVNAGIAAGAAIGGWAVAASGVEEVPLIALIICAVALPATWATRFLKAPVTTAPSADVDPDTAGDSDNTLVTTAS</sequence>
<dbReference type="SUPFAM" id="SSF103473">
    <property type="entry name" value="MFS general substrate transporter"/>
    <property type="match status" value="1"/>
</dbReference>
<evidence type="ECO:0000256" key="5">
    <source>
        <dbReference type="ARBA" id="ARBA00023136"/>
    </source>
</evidence>
<keyword evidence="2" id="KW-1003">Cell membrane</keyword>
<feature type="transmembrane region" description="Helical" evidence="7">
    <location>
        <begin position="368"/>
        <end position="389"/>
    </location>
</feature>
<protein>
    <submittedName>
        <fullName evidence="9">MFS transporter</fullName>
    </submittedName>
</protein>
<dbReference type="Pfam" id="PF07690">
    <property type="entry name" value="MFS_1"/>
    <property type="match status" value="1"/>
</dbReference>
<evidence type="ECO:0000256" key="2">
    <source>
        <dbReference type="ARBA" id="ARBA00022475"/>
    </source>
</evidence>
<keyword evidence="10" id="KW-1185">Reference proteome</keyword>